<evidence type="ECO:0000313" key="9">
    <source>
        <dbReference type="EMBL" id="QSX38142.1"/>
    </source>
</evidence>
<dbReference type="Pfam" id="PF07495">
    <property type="entry name" value="Y_Y_Y"/>
    <property type="match status" value="1"/>
</dbReference>
<feature type="coiled-coil region" evidence="4">
    <location>
        <begin position="940"/>
        <end position="989"/>
    </location>
</feature>
<dbReference type="EMBL" id="CP071502">
    <property type="protein sequence ID" value="QSX38142.1"/>
    <property type="molecule type" value="Genomic_DNA"/>
</dbReference>
<dbReference type="Gene3D" id="3.30.450.20">
    <property type="entry name" value="PAS domain"/>
    <property type="match status" value="1"/>
</dbReference>
<dbReference type="Gene3D" id="1.10.287.130">
    <property type="match status" value="1"/>
</dbReference>
<evidence type="ECO:0000259" key="8">
    <source>
        <dbReference type="PROSITE" id="PS50113"/>
    </source>
</evidence>
<feature type="transmembrane region" description="Helical" evidence="5">
    <location>
        <begin position="786"/>
        <end position="808"/>
    </location>
</feature>
<dbReference type="RefSeq" id="WP_207381273.1">
    <property type="nucleotide sequence ID" value="NZ_CP071502.1"/>
</dbReference>
<dbReference type="InterPro" id="IPR015943">
    <property type="entry name" value="WD40/YVTN_repeat-like_dom_sf"/>
</dbReference>
<dbReference type="Proteomes" id="UP000663207">
    <property type="component" value="Chromosome"/>
</dbReference>
<keyword evidence="5" id="KW-0472">Membrane</keyword>
<proteinExistence type="predicted"/>
<dbReference type="EC" id="2.7.13.3" evidence="2"/>
<dbReference type="Gene3D" id="2.130.10.10">
    <property type="entry name" value="YVTN repeat-like/Quinoprotein amine dehydrogenase"/>
    <property type="match status" value="3"/>
</dbReference>
<keyword evidence="5" id="KW-0812">Transmembrane</keyword>
<comment type="catalytic activity">
    <reaction evidence="1">
        <text>ATP + protein L-histidine = ADP + protein N-phospho-L-histidine.</text>
        <dbReference type="EC" id="2.7.13.3"/>
    </reaction>
</comment>
<dbReference type="InterPro" id="IPR036890">
    <property type="entry name" value="HATPase_C_sf"/>
</dbReference>
<keyword evidence="10" id="KW-1185">Reference proteome</keyword>
<dbReference type="CDD" id="cd00130">
    <property type="entry name" value="PAS"/>
    <property type="match status" value="1"/>
</dbReference>
<evidence type="ECO:0000256" key="3">
    <source>
        <dbReference type="ARBA" id="ARBA00022553"/>
    </source>
</evidence>
<evidence type="ECO:0000256" key="2">
    <source>
        <dbReference type="ARBA" id="ARBA00012438"/>
    </source>
</evidence>
<dbReference type="NCBIfam" id="TIGR00229">
    <property type="entry name" value="sensory_box"/>
    <property type="match status" value="1"/>
</dbReference>
<evidence type="ECO:0000313" key="10">
    <source>
        <dbReference type="Proteomes" id="UP000663207"/>
    </source>
</evidence>
<keyword evidence="5" id="KW-1133">Transmembrane helix</keyword>
<dbReference type="PANTHER" id="PTHR43547:SF2">
    <property type="entry name" value="HYBRID SIGNAL TRANSDUCTION HISTIDINE KINASE C"/>
    <property type="match status" value="1"/>
</dbReference>
<sequence length="1244" mass="139923">MIQRLGSVFLGLLLICGSLLCQAATIRFETLEAEHGLSMNTVNDLLTDERGYLWVATQAGLNRFDGNHFRVYSQSDAPYGPSANNISQLYLSHRGQLWLVTVNNDINLYHPLTDTFEVFGKAQGLPGIRITAINEDASGMLWLATAGDGIYVFSPESGKVVRQVRQEDGNGLASNHIHLLFSDKYQRLWLVAESGLQLYQSEQQKFLSFDELKYHKISAIEDGDNNDLWLGTQEMGLWHFDIDTHVVASFHQHFPKQNENVPISSIKRDRQDNLWVALQGAGLLQLDAKRQLSGWYRHSPSQYESLVSESLTKLWLDDENQLWIGTRHSGLSKTYLGAVALNRVDPQSFADNNLPNADVRSIFRDHLGQLWIGTTAGLYRAMESRPGVITGFREHGLADSTLNHAFIGFMREDSEGQLWIGTRGQGLFILNADRNQIKRYRHSAADPGSVPSDSLYSYFVDRQEQLWLTTLDGGIGRYLPESDSFETISGARLPDDQVLGMVQDSQGRYWLTTYGGGLAMLAEDGTTAHYNTTSIPALPSNYLFSIFITADDLLWVASDSGVFSLDSRTLYLQHYNQASGLAGDIAYLLQLDPQQKLWIGTGTGLSVMDLNDGSIHSFGEEDGLQDNEFNFGASFIDTDGSIYLGGINGFNRMNFSSLPKLGSPRAPIIDQLELMNRPLRLSQHPRYPQNTDISATKGISLSYEDTQFALHFHSPSLHRAKQLKYEYRMLGLNDTWIVDSSDQKAVFTGLAPGKYRFEVRARDLNGHLSPTTTLDLAVIPPPWQTWWAYSFYLLAFLSLLALVSLIRIRKYQQKMQMLEQIATSEQRLKQALWSSGDEFWDWEIAQKRLTRSNTFLGYPEKEVNLQQTLEAVIHPDNIEAAKEAMSACLYQGKDEFEVSYQGKTPDGGWQWVMNHGKVISRDEQGRPNRIMGTIKNIQPLKETEAALRQLNLELEDRVRQRTRALQQSNDELNATLEELRLTRDELLDKEKMATLGGLVASITHEVNTPIGISVTAASHLQDRVREFNRAYDAGEVAHEDFQQYQGEVAECCRLMLTNLERAAKLIHSFKQVSVDQSHEELRDFDLALYLDEIFLSLNPMLSRTPHEYTYSCPQKLIINSNPGIFYQIISNLFNNSIIHAYPDKRHGKLALRISVDEQGLHLNYCDDGCGMEPEIAEQIFNPFFTTKRGRGGSGLGMNIVYNLVNQVLGGTIRIETAPGKGACFTIDLPASIIKSATAQPTPAS</sequence>
<dbReference type="PANTHER" id="PTHR43547">
    <property type="entry name" value="TWO-COMPONENT HISTIDINE KINASE"/>
    <property type="match status" value="1"/>
</dbReference>
<dbReference type="InterPro" id="IPR035965">
    <property type="entry name" value="PAS-like_dom_sf"/>
</dbReference>
<organism evidence="9 10">
    <name type="scientific">Shewanella sedimentimangrovi</name>
    <dbReference type="NCBI Taxonomy" id="2814293"/>
    <lineage>
        <taxon>Bacteria</taxon>
        <taxon>Pseudomonadati</taxon>
        <taxon>Pseudomonadota</taxon>
        <taxon>Gammaproteobacteria</taxon>
        <taxon>Alteromonadales</taxon>
        <taxon>Shewanellaceae</taxon>
        <taxon>Shewanella</taxon>
    </lineage>
</organism>
<keyword evidence="4" id="KW-0175">Coiled coil</keyword>
<dbReference type="PROSITE" id="PS50109">
    <property type="entry name" value="HIS_KIN"/>
    <property type="match status" value="1"/>
</dbReference>
<evidence type="ECO:0000259" key="6">
    <source>
        <dbReference type="PROSITE" id="PS50109"/>
    </source>
</evidence>
<feature type="domain" description="Histidine kinase" evidence="6">
    <location>
        <begin position="1001"/>
        <end position="1232"/>
    </location>
</feature>
<dbReference type="Pfam" id="PF07494">
    <property type="entry name" value="Reg_prop"/>
    <property type="match status" value="2"/>
</dbReference>
<dbReference type="InterPro" id="IPR003594">
    <property type="entry name" value="HATPase_dom"/>
</dbReference>
<dbReference type="InterPro" id="IPR000700">
    <property type="entry name" value="PAS-assoc_C"/>
</dbReference>
<dbReference type="PRINTS" id="PR00344">
    <property type="entry name" value="BCTRLSENSOR"/>
</dbReference>
<dbReference type="SMART" id="SM00387">
    <property type="entry name" value="HATPase_c"/>
    <property type="match status" value="1"/>
</dbReference>
<dbReference type="SUPFAM" id="SSF63829">
    <property type="entry name" value="Calcium-dependent phosphotriesterase"/>
    <property type="match status" value="3"/>
</dbReference>
<dbReference type="Gene3D" id="2.60.40.10">
    <property type="entry name" value="Immunoglobulins"/>
    <property type="match status" value="1"/>
</dbReference>
<feature type="domain" description="PAC" evidence="8">
    <location>
        <begin position="894"/>
        <end position="949"/>
    </location>
</feature>
<dbReference type="PROSITE" id="PS50112">
    <property type="entry name" value="PAS"/>
    <property type="match status" value="1"/>
</dbReference>
<evidence type="ECO:0000256" key="5">
    <source>
        <dbReference type="SAM" id="Phobius"/>
    </source>
</evidence>
<dbReference type="InterPro" id="IPR011123">
    <property type="entry name" value="Y_Y_Y"/>
</dbReference>
<evidence type="ECO:0000256" key="4">
    <source>
        <dbReference type="SAM" id="Coils"/>
    </source>
</evidence>
<dbReference type="PROSITE" id="PS50113">
    <property type="entry name" value="PAC"/>
    <property type="match status" value="1"/>
</dbReference>
<dbReference type="Pfam" id="PF08447">
    <property type="entry name" value="PAS_3"/>
    <property type="match status" value="1"/>
</dbReference>
<evidence type="ECO:0000256" key="1">
    <source>
        <dbReference type="ARBA" id="ARBA00000085"/>
    </source>
</evidence>
<dbReference type="InterPro" id="IPR004358">
    <property type="entry name" value="Sig_transdc_His_kin-like_C"/>
</dbReference>
<reference evidence="9 10" key="1">
    <citation type="submission" date="2021-03" db="EMBL/GenBank/DDBJ databases">
        <title>Novel species identification of genus Shewanella.</title>
        <authorList>
            <person name="Liu G."/>
            <person name="Zhang Q."/>
        </authorList>
    </citation>
    <scope>NUCLEOTIDE SEQUENCE [LARGE SCALE GENOMIC DNA]</scope>
    <source>
        <strain evidence="9 10">FJAT-52962</strain>
    </source>
</reference>
<protein>
    <recommendedName>
        <fullName evidence="2">histidine kinase</fullName>
        <ecNumber evidence="2">2.7.13.3</ecNumber>
    </recommendedName>
</protein>
<dbReference type="InterPro" id="IPR013655">
    <property type="entry name" value="PAS_fold_3"/>
</dbReference>
<dbReference type="InterPro" id="IPR005467">
    <property type="entry name" value="His_kinase_dom"/>
</dbReference>
<gene>
    <name evidence="9" type="ORF">JYB85_04765</name>
</gene>
<dbReference type="Gene3D" id="3.30.565.10">
    <property type="entry name" value="Histidine kinase-like ATPase, C-terminal domain"/>
    <property type="match status" value="1"/>
</dbReference>
<dbReference type="InterPro" id="IPR000014">
    <property type="entry name" value="PAS"/>
</dbReference>
<dbReference type="Pfam" id="PF02518">
    <property type="entry name" value="HATPase_c"/>
    <property type="match status" value="1"/>
</dbReference>
<keyword evidence="3" id="KW-0597">Phosphoprotein</keyword>
<dbReference type="SUPFAM" id="SSF55785">
    <property type="entry name" value="PYP-like sensor domain (PAS domain)"/>
    <property type="match status" value="1"/>
</dbReference>
<feature type="domain" description="PAS" evidence="7">
    <location>
        <begin position="855"/>
        <end position="892"/>
    </location>
</feature>
<dbReference type="InterPro" id="IPR011110">
    <property type="entry name" value="Reg_prop"/>
</dbReference>
<accession>A0ABX7R2U1</accession>
<evidence type="ECO:0000259" key="7">
    <source>
        <dbReference type="PROSITE" id="PS50112"/>
    </source>
</evidence>
<dbReference type="SUPFAM" id="SSF55874">
    <property type="entry name" value="ATPase domain of HSP90 chaperone/DNA topoisomerase II/histidine kinase"/>
    <property type="match status" value="1"/>
</dbReference>
<dbReference type="InterPro" id="IPR013783">
    <property type="entry name" value="Ig-like_fold"/>
</dbReference>
<name>A0ABX7R2U1_9GAMM</name>